<gene>
    <name evidence="2" type="ORF">C5167_018763</name>
</gene>
<dbReference type="Gene3D" id="1.25.40.20">
    <property type="entry name" value="Ankyrin repeat-containing domain"/>
    <property type="match status" value="1"/>
</dbReference>
<dbReference type="SUPFAM" id="SSF48403">
    <property type="entry name" value="Ankyrin repeat"/>
    <property type="match status" value="1"/>
</dbReference>
<dbReference type="Gramene" id="RZC50336">
    <property type="protein sequence ID" value="RZC50336"/>
    <property type="gene ID" value="C5167_018763"/>
</dbReference>
<evidence type="ECO:0000313" key="3">
    <source>
        <dbReference type="Proteomes" id="UP000316621"/>
    </source>
</evidence>
<dbReference type="PROSITE" id="PS50297">
    <property type="entry name" value="ANK_REP_REGION"/>
    <property type="match status" value="1"/>
</dbReference>
<keyword evidence="1" id="KW-0040">ANK repeat</keyword>
<evidence type="ECO:0000256" key="1">
    <source>
        <dbReference type="PROSITE-ProRule" id="PRU00023"/>
    </source>
</evidence>
<evidence type="ECO:0000313" key="2">
    <source>
        <dbReference type="EMBL" id="RZC50336.1"/>
    </source>
</evidence>
<dbReference type="Pfam" id="PF13637">
    <property type="entry name" value="Ank_4"/>
    <property type="match status" value="1"/>
</dbReference>
<dbReference type="PROSITE" id="PS50088">
    <property type="entry name" value="ANK_REPEAT"/>
    <property type="match status" value="1"/>
</dbReference>
<protein>
    <submittedName>
        <fullName evidence="2">Uncharacterized protein</fullName>
    </submittedName>
</protein>
<keyword evidence="3" id="KW-1185">Reference proteome</keyword>
<feature type="repeat" description="ANK" evidence="1">
    <location>
        <begin position="64"/>
        <end position="90"/>
    </location>
</feature>
<dbReference type="InterPro" id="IPR036770">
    <property type="entry name" value="Ankyrin_rpt-contain_sf"/>
</dbReference>
<sequence>MAHPPRKGSVLKAAAEEKLDQLKTSVLKAADEGKFEQLKKCASELDHELGVGLPIILGNIRNEGGRGALHLAAAGGRLDVVKYLIEDMKA</sequence>
<accession>A0A4Y7IQC6</accession>
<dbReference type="AlphaFoldDB" id="A0A4Y7IQC6"/>
<proteinExistence type="predicted"/>
<organism evidence="2 3">
    <name type="scientific">Papaver somniferum</name>
    <name type="common">Opium poppy</name>
    <dbReference type="NCBI Taxonomy" id="3469"/>
    <lineage>
        <taxon>Eukaryota</taxon>
        <taxon>Viridiplantae</taxon>
        <taxon>Streptophyta</taxon>
        <taxon>Embryophyta</taxon>
        <taxon>Tracheophyta</taxon>
        <taxon>Spermatophyta</taxon>
        <taxon>Magnoliopsida</taxon>
        <taxon>Ranunculales</taxon>
        <taxon>Papaveraceae</taxon>
        <taxon>Papaveroideae</taxon>
        <taxon>Papaver</taxon>
    </lineage>
</organism>
<dbReference type="EMBL" id="CM010716">
    <property type="protein sequence ID" value="RZC50336.1"/>
    <property type="molecule type" value="Genomic_DNA"/>
</dbReference>
<dbReference type="InterPro" id="IPR002110">
    <property type="entry name" value="Ankyrin_rpt"/>
</dbReference>
<name>A0A4Y7IQC6_PAPSO</name>
<reference evidence="2 3" key="1">
    <citation type="journal article" date="2018" name="Science">
        <title>The opium poppy genome and morphinan production.</title>
        <authorList>
            <person name="Guo L."/>
            <person name="Winzer T."/>
            <person name="Yang X."/>
            <person name="Li Y."/>
            <person name="Ning Z."/>
            <person name="He Z."/>
            <person name="Teodor R."/>
            <person name="Lu Y."/>
            <person name="Bowser T.A."/>
            <person name="Graham I.A."/>
            <person name="Ye K."/>
        </authorList>
    </citation>
    <scope>NUCLEOTIDE SEQUENCE [LARGE SCALE GENOMIC DNA]</scope>
    <source>
        <strain evidence="3">cv. HN1</strain>
        <tissue evidence="2">Leaves</tissue>
    </source>
</reference>
<dbReference type="Proteomes" id="UP000316621">
    <property type="component" value="Chromosome 2"/>
</dbReference>